<comment type="caution">
    <text evidence="16">The sequence shown here is derived from an EMBL/GenBank/DDBJ whole genome shotgun (WGS) entry which is preliminary data.</text>
</comment>
<evidence type="ECO:0000256" key="1">
    <source>
        <dbReference type="ARBA" id="ARBA00004606"/>
    </source>
</evidence>
<dbReference type="Gene3D" id="3.30.420.40">
    <property type="match status" value="1"/>
</dbReference>
<evidence type="ECO:0000256" key="5">
    <source>
        <dbReference type="ARBA" id="ARBA00022968"/>
    </source>
</evidence>
<evidence type="ECO:0000256" key="10">
    <source>
        <dbReference type="ARBA" id="ARBA00055524"/>
    </source>
</evidence>
<evidence type="ECO:0000256" key="13">
    <source>
        <dbReference type="RuleBase" id="RU003833"/>
    </source>
</evidence>
<dbReference type="PROSITE" id="PS01238">
    <property type="entry name" value="GDA1_CD39_NTPASE"/>
    <property type="match status" value="1"/>
</dbReference>
<evidence type="ECO:0000256" key="6">
    <source>
        <dbReference type="ARBA" id="ARBA00030084"/>
    </source>
</evidence>
<dbReference type="PANTHER" id="PTHR11782">
    <property type="entry name" value="ADENOSINE/GUANOSINE DIPHOSPHATASE"/>
    <property type="match status" value="1"/>
</dbReference>
<evidence type="ECO:0000256" key="15">
    <source>
        <dbReference type="SAM" id="SignalP"/>
    </source>
</evidence>
<evidence type="ECO:0000256" key="8">
    <source>
        <dbReference type="ARBA" id="ARBA00032306"/>
    </source>
</evidence>
<dbReference type="EMBL" id="NCVQ01000003">
    <property type="protein sequence ID" value="PWZ41139.1"/>
    <property type="molecule type" value="Genomic_DNA"/>
</dbReference>
<dbReference type="ExpressionAtlas" id="A0A3L6G1Z2">
    <property type="expression patterns" value="baseline and differential"/>
</dbReference>
<evidence type="ECO:0000313" key="17">
    <source>
        <dbReference type="Proteomes" id="UP000251960"/>
    </source>
</evidence>
<evidence type="ECO:0000256" key="9">
    <source>
        <dbReference type="ARBA" id="ARBA00049175"/>
    </source>
</evidence>
<feature type="chain" id="PRO_5018243255" description="apyrase" evidence="15">
    <location>
        <begin position="26"/>
        <end position="464"/>
    </location>
</feature>
<feature type="compositionally biased region" description="Polar residues" evidence="14">
    <location>
        <begin position="38"/>
        <end position="49"/>
    </location>
</feature>
<dbReference type="InterPro" id="IPR000407">
    <property type="entry name" value="GDA1_CD39_NTPase"/>
</dbReference>
<feature type="region of interest" description="Disordered" evidence="14">
    <location>
        <begin position="33"/>
        <end position="53"/>
    </location>
</feature>
<dbReference type="GO" id="GO:0005524">
    <property type="term" value="F:ATP binding"/>
    <property type="evidence" value="ECO:0007669"/>
    <property type="project" value="UniProtKB-KW"/>
</dbReference>
<accession>A0A3L6G1Z2</accession>
<comment type="subcellular location">
    <subcellularLocation>
        <location evidence="1">Membrane</location>
        <topology evidence="1">Single-pass type II membrane protein</topology>
    </subcellularLocation>
</comment>
<evidence type="ECO:0000256" key="4">
    <source>
        <dbReference type="ARBA" id="ARBA00022801"/>
    </source>
</evidence>
<evidence type="ECO:0000256" key="3">
    <source>
        <dbReference type="ARBA" id="ARBA00012148"/>
    </source>
</evidence>
<dbReference type="Pfam" id="PF01150">
    <property type="entry name" value="GDA1_CD39"/>
    <property type="match status" value="1"/>
</dbReference>
<keyword evidence="12" id="KW-0547">Nucleotide-binding</keyword>
<dbReference type="GO" id="GO:0004050">
    <property type="term" value="F:apyrase activity"/>
    <property type="evidence" value="ECO:0007669"/>
    <property type="project" value="UniProtKB-EC"/>
</dbReference>
<sequence>MAHVAGDIAVLVLFLSLSCQSTVSAGAAVLGRKAGGSSPATTHEGTNPAGTGMGTGTAQYAVIFDGGSTGSRVHVFKFDKQLDLVKIGDEIQFFAQVKPGLSEYAGEPQEAARSIAPLLEKAQGAVPASLQSTTPLKLGATAGLRLIGDEKSEEILEAIRDLVKSKSEFEYNPNWITVLEGSQEGSYLWVALNYLLGKLGGDYSDTVGVVDLGGGSVQMAYAISDDASANAPAVPEGQDPYVTKEHLKGKHYNLYVHSYLHYGLLAARAEILKANNGPFSPCILRGFSGTYTYNGEEYEAAAAPEGASYEKCRDGAVAALNLGARCEAKNCTFNGVWNGGGGAGQADLYVASYFYDRASQVGIIGGDAPNGRSTPAAFADAALKVCSLSVADAEAAFPDAWDAEYLCMDLVYEYTLLVDGFGLEPTKEFTLVTKVKYGEYYVDAAWPLGDAIETLSSQKLNQIA</sequence>
<dbReference type="AlphaFoldDB" id="A0A3L6G1Z2"/>
<name>A0A3L6G1Z2_MAIZE</name>
<keyword evidence="4 13" id="KW-0378">Hydrolase</keyword>
<evidence type="ECO:0000256" key="14">
    <source>
        <dbReference type="SAM" id="MobiDB-lite"/>
    </source>
</evidence>
<keyword evidence="5" id="KW-0812">Transmembrane</keyword>
<feature type="active site" description="Proton acceptor" evidence="11">
    <location>
        <position position="184"/>
    </location>
</feature>
<evidence type="ECO:0000256" key="11">
    <source>
        <dbReference type="PIRSR" id="PIRSR600407-1"/>
    </source>
</evidence>
<dbReference type="Gene3D" id="3.30.420.150">
    <property type="entry name" value="Exopolyphosphatase. Domain 2"/>
    <property type="match status" value="1"/>
</dbReference>
<feature type="binding site" evidence="12">
    <location>
        <begin position="214"/>
        <end position="218"/>
    </location>
    <ligand>
        <name>ATP</name>
        <dbReference type="ChEBI" id="CHEBI:30616"/>
    </ligand>
</feature>
<comment type="function">
    <text evidence="10">Catalyzes the hydrolysis of phosphoanhydride bonds of nucleoside tri- and di-phosphates.</text>
</comment>
<keyword evidence="15" id="KW-0732">Signal</keyword>
<dbReference type="Proteomes" id="UP000251960">
    <property type="component" value="Chromosome 2"/>
</dbReference>
<evidence type="ECO:0000256" key="12">
    <source>
        <dbReference type="PIRSR" id="PIRSR600407-2"/>
    </source>
</evidence>
<dbReference type="GO" id="GO:0016020">
    <property type="term" value="C:membrane"/>
    <property type="evidence" value="ECO:0007669"/>
    <property type="project" value="UniProtKB-SubCell"/>
</dbReference>
<evidence type="ECO:0000313" key="16">
    <source>
        <dbReference type="EMBL" id="PWZ41139.1"/>
    </source>
</evidence>
<evidence type="ECO:0000256" key="7">
    <source>
        <dbReference type="ARBA" id="ARBA00031428"/>
    </source>
</evidence>
<protein>
    <recommendedName>
        <fullName evidence="3">apyrase</fullName>
        <ecNumber evidence="3">3.6.1.5</ecNumber>
    </recommendedName>
    <alternativeName>
        <fullName evidence="7">ATP-diphosphatase</fullName>
    </alternativeName>
    <alternativeName>
        <fullName evidence="8">ATP-diphosphohydrolase</fullName>
    </alternativeName>
    <alternativeName>
        <fullName evidence="6">Adenosine diphosphatase</fullName>
    </alternativeName>
</protein>
<comment type="similarity">
    <text evidence="2 13">Belongs to the GDA1/CD39 NTPase family.</text>
</comment>
<comment type="catalytic activity">
    <reaction evidence="9">
        <text>a ribonucleoside 5'-triphosphate + 2 H2O = a ribonucleoside 5'-phosphate + 2 phosphate + 2 H(+)</text>
        <dbReference type="Rhea" id="RHEA:36795"/>
        <dbReference type="ChEBI" id="CHEBI:15377"/>
        <dbReference type="ChEBI" id="CHEBI:15378"/>
        <dbReference type="ChEBI" id="CHEBI:43474"/>
        <dbReference type="ChEBI" id="CHEBI:58043"/>
        <dbReference type="ChEBI" id="CHEBI:61557"/>
        <dbReference type="EC" id="3.6.1.5"/>
    </reaction>
</comment>
<keyword evidence="12" id="KW-0067">ATP-binding</keyword>
<evidence type="ECO:0000256" key="2">
    <source>
        <dbReference type="ARBA" id="ARBA00009283"/>
    </source>
</evidence>
<reference evidence="16 17" key="1">
    <citation type="journal article" date="2018" name="Nat. Genet.">
        <title>Extensive intraspecific gene order and gene structural variations between Mo17 and other maize genomes.</title>
        <authorList>
            <person name="Sun S."/>
            <person name="Zhou Y."/>
            <person name="Chen J."/>
            <person name="Shi J."/>
            <person name="Zhao H."/>
            <person name="Zhao H."/>
            <person name="Song W."/>
            <person name="Zhang M."/>
            <person name="Cui Y."/>
            <person name="Dong X."/>
            <person name="Liu H."/>
            <person name="Ma X."/>
            <person name="Jiao Y."/>
            <person name="Wang B."/>
            <person name="Wei X."/>
            <person name="Stein J.C."/>
            <person name="Glaubitz J.C."/>
            <person name="Lu F."/>
            <person name="Yu G."/>
            <person name="Liang C."/>
            <person name="Fengler K."/>
            <person name="Li B."/>
            <person name="Rafalski A."/>
            <person name="Schnable P.S."/>
            <person name="Ware D.H."/>
            <person name="Buckler E.S."/>
            <person name="Lai J."/>
        </authorList>
    </citation>
    <scope>NUCLEOTIDE SEQUENCE [LARGE SCALE GENOMIC DNA]</scope>
    <source>
        <strain evidence="17">cv. Missouri 17</strain>
        <tissue evidence="16">Seedling</tissue>
    </source>
</reference>
<proteinExistence type="inferred from homology"/>
<dbReference type="FunFam" id="3.30.420.150:FF:000008">
    <property type="entry name" value="Apyrase 1"/>
    <property type="match status" value="1"/>
</dbReference>
<keyword evidence="5" id="KW-0735">Signal-anchor</keyword>
<organism evidence="16 17">
    <name type="scientific">Zea mays</name>
    <name type="common">Maize</name>
    <dbReference type="NCBI Taxonomy" id="4577"/>
    <lineage>
        <taxon>Eukaryota</taxon>
        <taxon>Viridiplantae</taxon>
        <taxon>Streptophyta</taxon>
        <taxon>Embryophyta</taxon>
        <taxon>Tracheophyta</taxon>
        <taxon>Spermatophyta</taxon>
        <taxon>Magnoliopsida</taxon>
        <taxon>Liliopsida</taxon>
        <taxon>Poales</taxon>
        <taxon>Poaceae</taxon>
        <taxon>PACMAD clade</taxon>
        <taxon>Panicoideae</taxon>
        <taxon>Andropogonodae</taxon>
        <taxon>Andropogoneae</taxon>
        <taxon>Tripsacinae</taxon>
        <taxon>Zea</taxon>
    </lineage>
</organism>
<dbReference type="EC" id="3.6.1.5" evidence="3"/>
<feature type="signal peptide" evidence="15">
    <location>
        <begin position="1"/>
        <end position="25"/>
    </location>
</feature>
<dbReference type="PANTHER" id="PTHR11782:SF123">
    <property type="entry name" value="GDA1_CD39 FAMILY PROTEIN, EXPRESSED"/>
    <property type="match status" value="1"/>
</dbReference>
<gene>
    <name evidence="16" type="primary">APY3_0</name>
    <name evidence="16" type="ORF">Zm00014a_010866</name>
</gene>